<dbReference type="SUPFAM" id="SSF56672">
    <property type="entry name" value="DNA/RNA polymerases"/>
    <property type="match status" value="1"/>
</dbReference>
<dbReference type="GO" id="GO:0071897">
    <property type="term" value="P:DNA biosynthetic process"/>
    <property type="evidence" value="ECO:0007669"/>
    <property type="project" value="UniProtKB-ARBA"/>
</dbReference>
<protein>
    <submittedName>
        <fullName evidence="3">Putative tick transposon</fullName>
    </submittedName>
</protein>
<dbReference type="PANTHER" id="PTHR21301">
    <property type="entry name" value="REVERSE TRANSCRIPTASE"/>
    <property type="match status" value="1"/>
</dbReference>
<feature type="chain" id="PRO_5007542692" evidence="1">
    <location>
        <begin position="20"/>
        <end position="665"/>
    </location>
</feature>
<reference evidence="3" key="1">
    <citation type="journal article" date="2018" name="PLoS Negl. Trop. Dis.">
        <title>Sialome diversity of ticks revealed by RNAseq of single tick salivary glands.</title>
        <authorList>
            <person name="Perner J."/>
            <person name="Kropackova S."/>
            <person name="Kopacek P."/>
            <person name="Ribeiro J.M."/>
        </authorList>
    </citation>
    <scope>NUCLEOTIDE SEQUENCE</scope>
    <source>
        <strain evidence="3">Siblings of single egg batch collected in Ceske Budejovice</strain>
        <tissue evidence="3">Salivary glands</tissue>
    </source>
</reference>
<proteinExistence type="predicted"/>
<name>A0A147BKF1_IXORI</name>
<feature type="domain" description="Reverse transcriptase" evidence="2">
    <location>
        <begin position="292"/>
        <end position="534"/>
    </location>
</feature>
<feature type="signal peptide" evidence="1">
    <location>
        <begin position="1"/>
        <end position="19"/>
    </location>
</feature>
<keyword evidence="1" id="KW-0732">Signal</keyword>
<dbReference type="InterPro" id="IPR000477">
    <property type="entry name" value="RT_dom"/>
</dbReference>
<accession>A0A147BKF1</accession>
<dbReference type="PANTHER" id="PTHR21301:SF10">
    <property type="entry name" value="REVERSE TRANSCRIPTASE DOMAIN-CONTAINING PROTEIN"/>
    <property type="match status" value="1"/>
</dbReference>
<feature type="non-terminal residue" evidence="3">
    <location>
        <position position="665"/>
    </location>
</feature>
<dbReference type="PROSITE" id="PS50878">
    <property type="entry name" value="RT_POL"/>
    <property type="match status" value="1"/>
</dbReference>
<dbReference type="Pfam" id="PF00078">
    <property type="entry name" value="RVT_1"/>
    <property type="match status" value="1"/>
</dbReference>
<evidence type="ECO:0000259" key="2">
    <source>
        <dbReference type="PROSITE" id="PS50878"/>
    </source>
</evidence>
<dbReference type="InterPro" id="IPR043502">
    <property type="entry name" value="DNA/RNA_pol_sf"/>
</dbReference>
<dbReference type="EMBL" id="GEGO01004131">
    <property type="protein sequence ID" value="JAR91273.1"/>
    <property type="molecule type" value="Transcribed_RNA"/>
</dbReference>
<evidence type="ECO:0000313" key="3">
    <source>
        <dbReference type="EMBL" id="JAR91273.1"/>
    </source>
</evidence>
<organism evidence="3">
    <name type="scientific">Ixodes ricinus</name>
    <name type="common">Common tick</name>
    <name type="synonym">Acarus ricinus</name>
    <dbReference type="NCBI Taxonomy" id="34613"/>
    <lineage>
        <taxon>Eukaryota</taxon>
        <taxon>Metazoa</taxon>
        <taxon>Ecdysozoa</taxon>
        <taxon>Arthropoda</taxon>
        <taxon>Chelicerata</taxon>
        <taxon>Arachnida</taxon>
        <taxon>Acari</taxon>
        <taxon>Parasitiformes</taxon>
        <taxon>Ixodida</taxon>
        <taxon>Ixodoidea</taxon>
        <taxon>Ixodidae</taxon>
        <taxon>Ixodinae</taxon>
        <taxon>Ixodes</taxon>
    </lineage>
</organism>
<sequence length="665" mass="74522">MNQLAQLHALLQFISFTSGPFMCSSTLPHQDIFYINAIALATCKARHFGYAIRKGNYPREVMGLFGLVAPSIGHAKRICKILRSESWRQVRLLEDCLKVWCYRTSRDKYAAEKKLRLCRRESAQVTDFLWERLRASFPKTPRCAQSGDGNVVFLGEASAPVSVVNVLAKGPKFATEPLVKPPEMLALVRQVSDKASPANRERCILDCLDGLMKGDRRPVQRKSFGAVVSFFNESNLKLLVSDKEGGFAVVPEDMYNERAKEAVLKNFKPLTGIVLKKVKARAVQLCEGLGLESLKRSVSSAKRLCLDVFFTIKTHKELMPFRAIVTQKDSWQLPVSSFLQRHLSSLRLEDPFMIRNSEALVEFLQKENPGSCDLMSLDVEDMFYSIPHSELMKAVEECIDMSGSVAFTSSAGIAIDSFLELLRFYLASTYVTFEDSVFLQRSGICIGSSVAPVLSDIFLAKCDRAIAEKKDERILKTFRYVDDYLIVLISSQGLGDNREVVTDMVDLFSGCSPGLRFKPETPSEGAIQFLDLSLKIQASHICWSYEPRSKKGLLRYDSAHSKLVKRVIAVSCLRTSLVKSCHHSCENSFLSQAGRLHSAGFPLAVVVGVAESLLKVFRGLLSLRERRRMPSRPVVLPYVHTFSHRIKQVAEKFDVPVVFSAPSKL</sequence>
<evidence type="ECO:0000256" key="1">
    <source>
        <dbReference type="SAM" id="SignalP"/>
    </source>
</evidence>
<dbReference type="AlphaFoldDB" id="A0A147BKF1"/>